<dbReference type="EMBL" id="JAUTDP010000003">
    <property type="protein sequence ID" value="KAK3400899.1"/>
    <property type="molecule type" value="Genomic_DNA"/>
</dbReference>
<organism evidence="2 3">
    <name type="scientific">Sordaria brevicollis</name>
    <dbReference type="NCBI Taxonomy" id="83679"/>
    <lineage>
        <taxon>Eukaryota</taxon>
        <taxon>Fungi</taxon>
        <taxon>Dikarya</taxon>
        <taxon>Ascomycota</taxon>
        <taxon>Pezizomycotina</taxon>
        <taxon>Sordariomycetes</taxon>
        <taxon>Sordariomycetidae</taxon>
        <taxon>Sordariales</taxon>
        <taxon>Sordariaceae</taxon>
        <taxon>Sordaria</taxon>
    </lineage>
</organism>
<dbReference type="AlphaFoldDB" id="A0AAE0UEX1"/>
<gene>
    <name evidence="2" type="ORF">B0T20DRAFT_348045</name>
</gene>
<reference evidence="2" key="2">
    <citation type="submission" date="2023-07" db="EMBL/GenBank/DDBJ databases">
        <authorList>
            <consortium name="Lawrence Berkeley National Laboratory"/>
            <person name="Haridas S."/>
            <person name="Hensen N."/>
            <person name="Bonometti L."/>
            <person name="Westerberg I."/>
            <person name="Brannstrom I.O."/>
            <person name="Guillou S."/>
            <person name="Cros-Aarteil S."/>
            <person name="Calhoun S."/>
            <person name="Kuo A."/>
            <person name="Mondo S."/>
            <person name="Pangilinan J."/>
            <person name="Riley R."/>
            <person name="LaButti K."/>
            <person name="Andreopoulos B."/>
            <person name="Lipzen A."/>
            <person name="Chen C."/>
            <person name="Yanf M."/>
            <person name="Daum C."/>
            <person name="Ng V."/>
            <person name="Clum A."/>
            <person name="Steindorff A."/>
            <person name="Ohm R."/>
            <person name="Martin F."/>
            <person name="Silar P."/>
            <person name="Natvig D."/>
            <person name="Lalanne C."/>
            <person name="Gautier V."/>
            <person name="Ament-velasquez S.L."/>
            <person name="Kruys A."/>
            <person name="Hutchinson M.I."/>
            <person name="Powell A.J."/>
            <person name="Barry K."/>
            <person name="Miller A.N."/>
            <person name="Grigoriev I.V."/>
            <person name="Debuchy R."/>
            <person name="Gladieux P."/>
            <person name="Thoren M.H."/>
            <person name="Johannesson H."/>
        </authorList>
    </citation>
    <scope>NUCLEOTIDE SEQUENCE</scope>
    <source>
        <strain evidence="2">FGSC 1904</strain>
    </source>
</reference>
<feature type="region of interest" description="Disordered" evidence="1">
    <location>
        <begin position="227"/>
        <end position="255"/>
    </location>
</feature>
<accession>A0AAE0UEX1</accession>
<feature type="region of interest" description="Disordered" evidence="1">
    <location>
        <begin position="285"/>
        <end position="325"/>
    </location>
</feature>
<protein>
    <submittedName>
        <fullName evidence="2">Uncharacterized protein</fullName>
    </submittedName>
</protein>
<dbReference type="PANTHER" id="PTHR35179">
    <property type="entry name" value="PROTEIN CBG02620"/>
    <property type="match status" value="1"/>
</dbReference>
<name>A0AAE0UEX1_SORBR</name>
<evidence type="ECO:0000313" key="2">
    <source>
        <dbReference type="EMBL" id="KAK3400899.1"/>
    </source>
</evidence>
<dbReference type="PANTHER" id="PTHR35179:SF2">
    <property type="entry name" value="START DOMAIN-CONTAINING PROTEIN"/>
    <property type="match status" value="1"/>
</dbReference>
<keyword evidence="3" id="KW-1185">Reference proteome</keyword>
<proteinExistence type="predicted"/>
<evidence type="ECO:0000313" key="3">
    <source>
        <dbReference type="Proteomes" id="UP001281003"/>
    </source>
</evidence>
<comment type="caution">
    <text evidence="2">The sequence shown here is derived from an EMBL/GenBank/DDBJ whole genome shotgun (WGS) entry which is preliminary data.</text>
</comment>
<feature type="compositionally biased region" description="Low complexity" evidence="1">
    <location>
        <begin position="244"/>
        <end position="255"/>
    </location>
</feature>
<sequence>MRKGLKFHRWIEVPKAGLGTNAPVEIQGVRALSSFNKIADNEIAVPGVPPRLRPLTNQLTLLPDHNNKSLERNYPTFTYPFEPLIRSIQAVNPDFDWTQTDIVTNASNLRKMFILFSNQQMENERFDLTWKNGVLFLSKWTKDPHLNSSVGHGSGFEKATCIHEDDEDELLKSSASHHRVIEYRFGGLRLVVQSEVDAYHCDCHCPGATTSDVDHTLPETMSAMTIHDVQPGDHDDGANKQRRSSSGADSGISWSPRSSNFSLASTVFTDTSLASGTQPNMKLTKATTTLSSSSPPPSPFSRPSTADKPPSPNNPSSTTSLPPFSPDIISSPTLHILPLGRPIPHPCLVEVKTHKVRNKPLFNAEAQLFFCQVSKLFVAKNNAGVFDVKHQGPLRDMTEEIKNWVEDRGNQRTLRKVVMFLRELREIARDHADGRGRGLTVLMKSDGTGEEGGLRFLFM</sequence>
<evidence type="ECO:0000256" key="1">
    <source>
        <dbReference type="SAM" id="MobiDB-lite"/>
    </source>
</evidence>
<feature type="compositionally biased region" description="Basic and acidic residues" evidence="1">
    <location>
        <begin position="230"/>
        <end position="239"/>
    </location>
</feature>
<reference evidence="2" key="1">
    <citation type="journal article" date="2023" name="Mol. Phylogenet. Evol.">
        <title>Genome-scale phylogeny and comparative genomics of the fungal order Sordariales.</title>
        <authorList>
            <person name="Hensen N."/>
            <person name="Bonometti L."/>
            <person name="Westerberg I."/>
            <person name="Brannstrom I.O."/>
            <person name="Guillou S."/>
            <person name="Cros-Aarteil S."/>
            <person name="Calhoun S."/>
            <person name="Haridas S."/>
            <person name="Kuo A."/>
            <person name="Mondo S."/>
            <person name="Pangilinan J."/>
            <person name="Riley R."/>
            <person name="LaButti K."/>
            <person name="Andreopoulos B."/>
            <person name="Lipzen A."/>
            <person name="Chen C."/>
            <person name="Yan M."/>
            <person name="Daum C."/>
            <person name="Ng V."/>
            <person name="Clum A."/>
            <person name="Steindorff A."/>
            <person name="Ohm R.A."/>
            <person name="Martin F."/>
            <person name="Silar P."/>
            <person name="Natvig D.O."/>
            <person name="Lalanne C."/>
            <person name="Gautier V."/>
            <person name="Ament-Velasquez S.L."/>
            <person name="Kruys A."/>
            <person name="Hutchinson M.I."/>
            <person name="Powell A.J."/>
            <person name="Barry K."/>
            <person name="Miller A.N."/>
            <person name="Grigoriev I.V."/>
            <person name="Debuchy R."/>
            <person name="Gladieux P."/>
            <person name="Hiltunen Thoren M."/>
            <person name="Johannesson H."/>
        </authorList>
    </citation>
    <scope>NUCLEOTIDE SEQUENCE</scope>
    <source>
        <strain evidence="2">FGSC 1904</strain>
    </source>
</reference>
<dbReference type="Proteomes" id="UP001281003">
    <property type="component" value="Unassembled WGS sequence"/>
</dbReference>